<evidence type="ECO:0000259" key="1">
    <source>
        <dbReference type="Pfam" id="PF17765"/>
    </source>
</evidence>
<dbReference type="Pfam" id="PF17765">
    <property type="entry name" value="MLTR_LBD"/>
    <property type="match status" value="1"/>
</dbReference>
<gene>
    <name evidence="2" type="ORF">Rhe02_09560</name>
</gene>
<reference evidence="2" key="1">
    <citation type="submission" date="2021-01" db="EMBL/GenBank/DDBJ databases">
        <title>Whole genome shotgun sequence of Rhizocola hellebori NBRC 109834.</title>
        <authorList>
            <person name="Komaki H."/>
            <person name="Tamura T."/>
        </authorList>
    </citation>
    <scope>NUCLEOTIDE SEQUENCE</scope>
    <source>
        <strain evidence="2">NBRC 109834</strain>
    </source>
</reference>
<dbReference type="EMBL" id="BONY01000004">
    <property type="protein sequence ID" value="GIH02889.1"/>
    <property type="molecule type" value="Genomic_DNA"/>
</dbReference>
<dbReference type="InterPro" id="IPR001387">
    <property type="entry name" value="Cro/C1-type_HTH"/>
</dbReference>
<protein>
    <recommendedName>
        <fullName evidence="1">MmyB-like transcription regulator ligand binding domain-containing protein</fullName>
    </recommendedName>
</protein>
<proteinExistence type="predicted"/>
<dbReference type="Proteomes" id="UP000612899">
    <property type="component" value="Unassembled WGS sequence"/>
</dbReference>
<dbReference type="Gene3D" id="3.30.450.180">
    <property type="match status" value="1"/>
</dbReference>
<dbReference type="InterPro" id="IPR041413">
    <property type="entry name" value="MLTR_LBD"/>
</dbReference>
<evidence type="ECO:0000313" key="3">
    <source>
        <dbReference type="Proteomes" id="UP000612899"/>
    </source>
</evidence>
<dbReference type="PANTHER" id="PTHR35010:SF4">
    <property type="entry name" value="BLL5781 PROTEIN"/>
    <property type="match status" value="1"/>
</dbReference>
<accession>A0A8J3VCT8</accession>
<keyword evidence="3" id="KW-1185">Reference proteome</keyword>
<dbReference type="CDD" id="cd00093">
    <property type="entry name" value="HTH_XRE"/>
    <property type="match status" value="1"/>
</dbReference>
<dbReference type="PANTHER" id="PTHR35010">
    <property type="entry name" value="BLL4672 PROTEIN-RELATED"/>
    <property type="match status" value="1"/>
</dbReference>
<organism evidence="2 3">
    <name type="scientific">Rhizocola hellebori</name>
    <dbReference type="NCBI Taxonomy" id="1392758"/>
    <lineage>
        <taxon>Bacteria</taxon>
        <taxon>Bacillati</taxon>
        <taxon>Actinomycetota</taxon>
        <taxon>Actinomycetes</taxon>
        <taxon>Micromonosporales</taxon>
        <taxon>Micromonosporaceae</taxon>
        <taxon>Rhizocola</taxon>
    </lineage>
</organism>
<feature type="domain" description="MmyB-like transcription regulator ligand binding" evidence="1">
    <location>
        <begin position="111"/>
        <end position="220"/>
    </location>
</feature>
<comment type="caution">
    <text evidence="2">The sequence shown here is derived from an EMBL/GenBank/DDBJ whole genome shotgun (WGS) entry which is preliminary data.</text>
</comment>
<name>A0A8J3VCT8_9ACTN</name>
<dbReference type="RefSeq" id="WP_203906813.1">
    <property type="nucleotide sequence ID" value="NZ_BONY01000004.1"/>
</dbReference>
<evidence type="ECO:0000313" key="2">
    <source>
        <dbReference type="EMBL" id="GIH02889.1"/>
    </source>
</evidence>
<sequence>MITIDHRQTTRSKQLRRQMRKWRESLDRSSIAGLVGSKRIVTQEEAAVLCGRAVSHYGNLERGRIDLNYSDEVLDTVADVLQLGETSRRVLYLLATGREPKPAPYAATRVNTAVQAKLACQPWPAYVLDPLWNVVEYNEGTLQWFPHVATEPNVMRALTCLPQLRRQLLDWNDIWLPRAIAQLKGQLAWPEHDERLDQLVADILNRCPQARHWMYHDVTVWMYEDGQVRRMMVPGADRPTTVVLSSDTPASNPGTRHVSIVPVSGHIPASCQAYLPAVKR</sequence>
<dbReference type="AlphaFoldDB" id="A0A8J3VCT8"/>